<evidence type="ECO:0000256" key="1">
    <source>
        <dbReference type="ARBA" id="ARBA00001400"/>
    </source>
</evidence>
<comment type="caution">
    <text evidence="13">The sequence shown here is derived from an EMBL/GenBank/DDBJ whole genome shotgun (WGS) entry which is preliminary data.</text>
</comment>
<dbReference type="GO" id="GO:0004844">
    <property type="term" value="F:uracil DNA N-glycosylase activity"/>
    <property type="evidence" value="ECO:0007669"/>
    <property type="project" value="UniProtKB-EC"/>
</dbReference>
<sequence>MKKIRDEVVAFKKSPLYKYRVSQKNLPVVGEGSHSAKIMFVGEAPGKNEALTGRPFCGQSGRVLDELLVSIDIERKDVYITNIVKDRPPENRDPLPEEIEAYAPFLVRQIEIIRPKIIAPLGRFSMRYILGKFGVDNGETIGKIHGKVFEAESTYGKVKIMPMYHPAASLYHPDTRKSLNSDFKKLKEVL</sequence>
<accession>A0A1G2EYA7</accession>
<comment type="similarity">
    <text evidence="2">Belongs to the uracil-DNA glycosylase (UDG) superfamily. Type 4 (UDGa) family.</text>
</comment>
<dbReference type="InterPro" id="IPR005122">
    <property type="entry name" value="Uracil-DNA_glycosylase-like"/>
</dbReference>
<dbReference type="GO" id="GO:0046872">
    <property type="term" value="F:metal ion binding"/>
    <property type="evidence" value="ECO:0007669"/>
    <property type="project" value="UniProtKB-KW"/>
</dbReference>
<dbReference type="Gene3D" id="3.40.470.10">
    <property type="entry name" value="Uracil-DNA glycosylase-like domain"/>
    <property type="match status" value="1"/>
</dbReference>
<proteinExistence type="inferred from homology"/>
<evidence type="ECO:0000313" key="13">
    <source>
        <dbReference type="EMBL" id="OGZ30794.1"/>
    </source>
</evidence>
<evidence type="ECO:0000256" key="11">
    <source>
        <dbReference type="ARBA" id="ARBA00023204"/>
    </source>
</evidence>
<evidence type="ECO:0000256" key="2">
    <source>
        <dbReference type="ARBA" id="ARBA00006521"/>
    </source>
</evidence>
<comment type="catalytic activity">
    <reaction evidence="1">
        <text>Hydrolyzes single-stranded DNA or mismatched double-stranded DNA and polynucleotides, releasing free uracil.</text>
        <dbReference type="EC" id="3.2.2.27"/>
    </reaction>
</comment>
<protein>
    <recommendedName>
        <fullName evidence="4">Type-4 uracil-DNA glycosylase</fullName>
        <ecNumber evidence="3">3.2.2.27</ecNumber>
    </recommendedName>
</protein>
<keyword evidence="5" id="KW-0004">4Fe-4S</keyword>
<dbReference type="SUPFAM" id="SSF52141">
    <property type="entry name" value="Uracil-DNA glycosylase-like"/>
    <property type="match status" value="1"/>
</dbReference>
<keyword evidence="6" id="KW-0479">Metal-binding</keyword>
<dbReference type="EMBL" id="MHMR01000015">
    <property type="protein sequence ID" value="OGZ30794.1"/>
    <property type="molecule type" value="Genomic_DNA"/>
</dbReference>
<evidence type="ECO:0000256" key="8">
    <source>
        <dbReference type="ARBA" id="ARBA00022801"/>
    </source>
</evidence>
<dbReference type="EC" id="3.2.2.27" evidence="3"/>
<keyword evidence="7" id="KW-0227">DNA damage</keyword>
<keyword evidence="9" id="KW-0408">Iron</keyword>
<keyword evidence="8" id="KW-0378">Hydrolase</keyword>
<dbReference type="PANTHER" id="PTHR33693:SF1">
    <property type="entry name" value="TYPE-4 URACIL-DNA GLYCOSYLASE"/>
    <property type="match status" value="1"/>
</dbReference>
<dbReference type="PANTHER" id="PTHR33693">
    <property type="entry name" value="TYPE-5 URACIL-DNA GLYCOSYLASE"/>
    <property type="match status" value="1"/>
</dbReference>
<evidence type="ECO:0000256" key="4">
    <source>
        <dbReference type="ARBA" id="ARBA00019403"/>
    </source>
</evidence>
<dbReference type="CDD" id="cd10030">
    <property type="entry name" value="UDG-F4_TTUDGA_SPO1dp_like"/>
    <property type="match status" value="1"/>
</dbReference>
<dbReference type="AlphaFoldDB" id="A0A1G2EYA7"/>
<organism evidence="13 14">
    <name type="scientific">Candidatus Niyogibacteria bacterium RIFCSPLOWO2_02_FULL_45_13</name>
    <dbReference type="NCBI Taxonomy" id="1801725"/>
    <lineage>
        <taxon>Bacteria</taxon>
        <taxon>Candidatus Niyogiibacteriota</taxon>
    </lineage>
</organism>
<keyword evidence="11" id="KW-0234">DNA repair</keyword>
<dbReference type="Pfam" id="PF03167">
    <property type="entry name" value="UDG"/>
    <property type="match status" value="1"/>
</dbReference>
<evidence type="ECO:0000313" key="14">
    <source>
        <dbReference type="Proteomes" id="UP000178428"/>
    </source>
</evidence>
<evidence type="ECO:0000256" key="5">
    <source>
        <dbReference type="ARBA" id="ARBA00022485"/>
    </source>
</evidence>
<evidence type="ECO:0000256" key="10">
    <source>
        <dbReference type="ARBA" id="ARBA00023014"/>
    </source>
</evidence>
<dbReference type="SMART" id="SM00987">
    <property type="entry name" value="UreE_C"/>
    <property type="match status" value="1"/>
</dbReference>
<feature type="domain" description="Uracil-DNA glycosylase-like" evidence="12">
    <location>
        <begin position="29"/>
        <end position="190"/>
    </location>
</feature>
<reference evidence="13 14" key="1">
    <citation type="journal article" date="2016" name="Nat. Commun.">
        <title>Thousands of microbial genomes shed light on interconnected biogeochemical processes in an aquifer system.</title>
        <authorList>
            <person name="Anantharaman K."/>
            <person name="Brown C.T."/>
            <person name="Hug L.A."/>
            <person name="Sharon I."/>
            <person name="Castelle C.J."/>
            <person name="Probst A.J."/>
            <person name="Thomas B.C."/>
            <person name="Singh A."/>
            <person name="Wilkins M.J."/>
            <person name="Karaoz U."/>
            <person name="Brodie E.L."/>
            <person name="Williams K.H."/>
            <person name="Hubbard S.S."/>
            <person name="Banfield J.F."/>
        </authorList>
    </citation>
    <scope>NUCLEOTIDE SEQUENCE [LARGE SCALE GENOMIC DNA]</scope>
</reference>
<dbReference type="InterPro" id="IPR036895">
    <property type="entry name" value="Uracil-DNA_glycosylase-like_sf"/>
</dbReference>
<dbReference type="NCBIfam" id="TIGR00758">
    <property type="entry name" value="UDG_fam4"/>
    <property type="match status" value="1"/>
</dbReference>
<keyword evidence="10" id="KW-0411">Iron-sulfur</keyword>
<evidence type="ECO:0000256" key="3">
    <source>
        <dbReference type="ARBA" id="ARBA00012030"/>
    </source>
</evidence>
<evidence type="ECO:0000256" key="9">
    <source>
        <dbReference type="ARBA" id="ARBA00023004"/>
    </source>
</evidence>
<gene>
    <name evidence="13" type="ORF">A3J00_04065</name>
</gene>
<evidence type="ECO:0000256" key="6">
    <source>
        <dbReference type="ARBA" id="ARBA00022723"/>
    </source>
</evidence>
<dbReference type="Proteomes" id="UP000178428">
    <property type="component" value="Unassembled WGS sequence"/>
</dbReference>
<dbReference type="InterPro" id="IPR051536">
    <property type="entry name" value="UDG_Type-4/5"/>
</dbReference>
<dbReference type="STRING" id="1801725.A3J00_04065"/>
<evidence type="ECO:0000256" key="7">
    <source>
        <dbReference type="ARBA" id="ARBA00022763"/>
    </source>
</evidence>
<dbReference type="SMART" id="SM00986">
    <property type="entry name" value="UDG"/>
    <property type="match status" value="1"/>
</dbReference>
<dbReference type="GO" id="GO:0006281">
    <property type="term" value="P:DNA repair"/>
    <property type="evidence" value="ECO:0007669"/>
    <property type="project" value="UniProtKB-KW"/>
</dbReference>
<dbReference type="GO" id="GO:0051539">
    <property type="term" value="F:4 iron, 4 sulfur cluster binding"/>
    <property type="evidence" value="ECO:0007669"/>
    <property type="project" value="UniProtKB-KW"/>
</dbReference>
<name>A0A1G2EYA7_9BACT</name>
<dbReference type="InterPro" id="IPR005273">
    <property type="entry name" value="Ura-DNA_glyco_family4"/>
</dbReference>
<evidence type="ECO:0000259" key="12">
    <source>
        <dbReference type="SMART" id="SM00986"/>
    </source>
</evidence>